<gene>
    <name evidence="2" type="ORF">Q5H93_11160</name>
</gene>
<dbReference type="SMART" id="SM00429">
    <property type="entry name" value="IPT"/>
    <property type="match status" value="2"/>
</dbReference>
<dbReference type="Pfam" id="PF01833">
    <property type="entry name" value="TIG"/>
    <property type="match status" value="2"/>
</dbReference>
<protein>
    <submittedName>
        <fullName evidence="2">T9SS type A sorting domain-containing protein</fullName>
    </submittedName>
</protein>
<name>A0ABT9BFK5_9BACT</name>
<accession>A0ABT9BFK5</accession>
<comment type="caution">
    <text evidence="2">The sequence shown here is derived from an EMBL/GenBank/DDBJ whole genome shotgun (WGS) entry which is preliminary data.</text>
</comment>
<feature type="domain" description="Fibronectin type-III" evidence="1">
    <location>
        <begin position="129"/>
        <end position="228"/>
    </location>
</feature>
<dbReference type="NCBIfam" id="TIGR04183">
    <property type="entry name" value="Por_Secre_tail"/>
    <property type="match status" value="1"/>
</dbReference>
<dbReference type="InterPro" id="IPR013783">
    <property type="entry name" value="Ig-like_fold"/>
</dbReference>
<keyword evidence="3" id="KW-1185">Reference proteome</keyword>
<evidence type="ECO:0000313" key="2">
    <source>
        <dbReference type="EMBL" id="MDO7875293.1"/>
    </source>
</evidence>
<dbReference type="Gene3D" id="2.60.40.10">
    <property type="entry name" value="Immunoglobulins"/>
    <property type="match status" value="4"/>
</dbReference>
<dbReference type="SUPFAM" id="SSF81296">
    <property type="entry name" value="E set domains"/>
    <property type="match status" value="3"/>
</dbReference>
<dbReference type="EMBL" id="JAUQSY010000006">
    <property type="protein sequence ID" value="MDO7875293.1"/>
    <property type="molecule type" value="Genomic_DNA"/>
</dbReference>
<sequence>MKHFLHLPNSQPRAGWPWLLGLLLVLLAGPAAWAQAPTLTSVNPTTAPVGATVTFTGTDFTSPARVVFNPFVSGGMLFGGVTATATVVNATTITATVPAGLFAGATTVLVSTSGGLSNTVAFSVAEVPTVFNPMGSTTATATTATVVGSASENGGPITDRGVVYLPGTSTAPTLANATVVQNGTGPGSFNTTVTGLTPSTTYIYRVYATNVAGTGYSSAGTFTTSAPAPTLTTVSPGSAPVGGTITLNGSGLNRLTSVVFSGTTNNVVSSSSYTVNAAGTQITGLVVPSGAITGTLRGGYSISNGGFPPMFFPVNTNALTFTVSAAGPTVTGLSPTAGIAGDVVVITGTGFTSGSTVSFNGTAASVTFTSATSLTATVPTGATSGNVTVTTAGSTSATGSANNFTVYSDLTISTGSAASPVSIAAGTYNNITVTANGFATLTGAVVANGTVLVTSGGSLNTNCQALTGSGDFTLESGATLYICDAAGISSSGSTGAVQLTGDLTFDQDASYVYNGTAAQVTGEGLPFSVRNLTLSNPTTLTLSQGVSIIQVLNLTGAGNLDLNGERLTLSSGSTSGTALVVNAGTGRVLGSTASVRRSYDASLNAGLGYRHYAAAVSGATVDDLEYGRGSSFAPNPAYNTSATPGTVTPYPNIFGYDQSRLATTTNDQSAFDKGWFSPAATDAVAPGTAYTINIRPQPVSVIGTLNTGDYTRTLARNAGATAADAGWHLVGNPYPAPLDWSQVAAADRNGLDAAMYVFESTSQYAGQYRSYVNGQGSGDPLVGSSQGFFVRVSSGQTSGTLTFRNSQRRTSYADQAVVRRNAADLRPQLQLALAGNGLTDALHVYAQAGATAGLDSQFDAAKLSNPTGLNLAALAATGEQLAIDGRPAFAAATSIPLFVGVPAAGSYTLTAASFANLTGARVELVDNLTNTRTALTAGTSYAFTMTGYTAPGRFWLNLTPVAAPLATSAASLEAQVLAYPNPAHGQLTVLRPAAKAASATLLNSLGQSIRTLALPTAETTVDLRGLAAGVYTLRLTLDGQPVAKRVVID</sequence>
<reference evidence="2" key="1">
    <citation type="submission" date="2023-07" db="EMBL/GenBank/DDBJ databases">
        <authorList>
            <person name="Kim M.K."/>
        </authorList>
    </citation>
    <scope>NUCLEOTIDE SEQUENCE</scope>
    <source>
        <strain evidence="2">ASUV-10-1</strain>
    </source>
</reference>
<dbReference type="Pfam" id="PF18962">
    <property type="entry name" value="Por_Secre_tail"/>
    <property type="match status" value="1"/>
</dbReference>
<dbReference type="PROSITE" id="PS50853">
    <property type="entry name" value="FN3"/>
    <property type="match status" value="1"/>
</dbReference>
<dbReference type="RefSeq" id="WP_305006609.1">
    <property type="nucleotide sequence ID" value="NZ_JAUQSY010000006.1"/>
</dbReference>
<dbReference type="CDD" id="cd00063">
    <property type="entry name" value="FN3"/>
    <property type="match status" value="1"/>
</dbReference>
<dbReference type="SUPFAM" id="SSF49265">
    <property type="entry name" value="Fibronectin type III"/>
    <property type="match status" value="1"/>
</dbReference>
<dbReference type="InterPro" id="IPR003961">
    <property type="entry name" value="FN3_dom"/>
</dbReference>
<organism evidence="2 3">
    <name type="scientific">Hymenobacter aranciens</name>
    <dbReference type="NCBI Taxonomy" id="3063996"/>
    <lineage>
        <taxon>Bacteria</taxon>
        <taxon>Pseudomonadati</taxon>
        <taxon>Bacteroidota</taxon>
        <taxon>Cytophagia</taxon>
        <taxon>Cytophagales</taxon>
        <taxon>Hymenobacteraceae</taxon>
        <taxon>Hymenobacter</taxon>
    </lineage>
</organism>
<dbReference type="InterPro" id="IPR002909">
    <property type="entry name" value="IPT_dom"/>
</dbReference>
<dbReference type="InterPro" id="IPR036116">
    <property type="entry name" value="FN3_sf"/>
</dbReference>
<evidence type="ECO:0000313" key="3">
    <source>
        <dbReference type="Proteomes" id="UP001176429"/>
    </source>
</evidence>
<dbReference type="Proteomes" id="UP001176429">
    <property type="component" value="Unassembled WGS sequence"/>
</dbReference>
<dbReference type="InterPro" id="IPR014756">
    <property type="entry name" value="Ig_E-set"/>
</dbReference>
<dbReference type="InterPro" id="IPR026444">
    <property type="entry name" value="Secre_tail"/>
</dbReference>
<proteinExistence type="predicted"/>
<evidence type="ECO:0000259" key="1">
    <source>
        <dbReference type="PROSITE" id="PS50853"/>
    </source>
</evidence>